<dbReference type="Pfam" id="PF00501">
    <property type="entry name" value="AMP-binding"/>
    <property type="match status" value="1"/>
</dbReference>
<comment type="similarity">
    <text evidence="2">Belongs to the ATP-dependent AMP-binding enzyme family.</text>
</comment>
<dbReference type="RefSeq" id="WP_106306768.1">
    <property type="nucleotide sequence ID" value="NZ_PVWO01000207.1"/>
</dbReference>
<dbReference type="InterPro" id="IPR001031">
    <property type="entry name" value="Thioesterase"/>
</dbReference>
<reference evidence="6 7" key="1">
    <citation type="submission" date="2018-03" db="EMBL/GenBank/DDBJ databases">
        <title>The ancient ancestry and fast evolution of plastids.</title>
        <authorList>
            <person name="Moore K.R."/>
            <person name="Magnabosco C."/>
            <person name="Momper L."/>
            <person name="Gold D.A."/>
            <person name="Bosak T."/>
            <person name="Fournier G.P."/>
        </authorList>
    </citation>
    <scope>NUCLEOTIDE SEQUENCE [LARGE SCALE GENOMIC DNA]</scope>
    <source>
        <strain evidence="6 7">CCALA 037</strain>
    </source>
</reference>
<protein>
    <submittedName>
        <fullName evidence="6">Non-ribosomal peptide synthetase</fullName>
    </submittedName>
</protein>
<organism evidence="6 7">
    <name type="scientific">Chamaesiphon polymorphus CCALA 037</name>
    <dbReference type="NCBI Taxonomy" id="2107692"/>
    <lineage>
        <taxon>Bacteria</taxon>
        <taxon>Bacillati</taxon>
        <taxon>Cyanobacteriota</taxon>
        <taxon>Cyanophyceae</taxon>
        <taxon>Gomontiellales</taxon>
        <taxon>Chamaesiphonaceae</taxon>
        <taxon>Chamaesiphon</taxon>
    </lineage>
</organism>
<evidence type="ECO:0000256" key="1">
    <source>
        <dbReference type="ARBA" id="ARBA00001957"/>
    </source>
</evidence>
<dbReference type="FunFam" id="3.40.50.980:FF:000001">
    <property type="entry name" value="Non-ribosomal peptide synthetase"/>
    <property type="match status" value="1"/>
</dbReference>
<keyword evidence="7" id="KW-1185">Reference proteome</keyword>
<name>A0A2T1GCJ6_9CYAN</name>
<comment type="cofactor">
    <cofactor evidence="1">
        <name>pantetheine 4'-phosphate</name>
        <dbReference type="ChEBI" id="CHEBI:47942"/>
    </cofactor>
</comment>
<dbReference type="Gene3D" id="3.30.559.30">
    <property type="entry name" value="Nonribosomal peptide synthetase, condensation domain"/>
    <property type="match status" value="1"/>
</dbReference>
<evidence type="ECO:0000256" key="2">
    <source>
        <dbReference type="ARBA" id="ARBA00006432"/>
    </source>
</evidence>
<gene>
    <name evidence="6" type="ORF">C7B77_15960</name>
</gene>
<dbReference type="InterPro" id="IPR036736">
    <property type="entry name" value="ACP-like_sf"/>
</dbReference>
<dbReference type="CDD" id="cd19531">
    <property type="entry name" value="LCL_NRPS-like"/>
    <property type="match status" value="1"/>
</dbReference>
<dbReference type="SUPFAM" id="SSF56801">
    <property type="entry name" value="Acetyl-CoA synthetase-like"/>
    <property type="match status" value="1"/>
</dbReference>
<dbReference type="Gene3D" id="1.10.1200.10">
    <property type="entry name" value="ACP-like"/>
    <property type="match status" value="1"/>
</dbReference>
<dbReference type="NCBIfam" id="TIGR01733">
    <property type="entry name" value="AA-adenyl-dom"/>
    <property type="match status" value="1"/>
</dbReference>
<dbReference type="InterPro" id="IPR010071">
    <property type="entry name" value="AA_adenyl_dom"/>
</dbReference>
<dbReference type="FunFam" id="3.40.50.12780:FF:000012">
    <property type="entry name" value="Non-ribosomal peptide synthetase"/>
    <property type="match status" value="1"/>
</dbReference>
<dbReference type="SUPFAM" id="SSF53474">
    <property type="entry name" value="alpha/beta-Hydrolases"/>
    <property type="match status" value="1"/>
</dbReference>
<dbReference type="Proteomes" id="UP000238937">
    <property type="component" value="Unassembled WGS sequence"/>
</dbReference>
<evidence type="ECO:0000313" key="6">
    <source>
        <dbReference type="EMBL" id="PSB55138.1"/>
    </source>
</evidence>
<dbReference type="PROSITE" id="PS00455">
    <property type="entry name" value="AMP_BINDING"/>
    <property type="match status" value="1"/>
</dbReference>
<evidence type="ECO:0000259" key="5">
    <source>
        <dbReference type="PROSITE" id="PS50075"/>
    </source>
</evidence>
<dbReference type="SMART" id="SM00823">
    <property type="entry name" value="PKS_PP"/>
    <property type="match status" value="1"/>
</dbReference>
<dbReference type="InterPro" id="IPR020806">
    <property type="entry name" value="PKS_PP-bd"/>
</dbReference>
<dbReference type="PANTHER" id="PTHR45527:SF14">
    <property type="entry name" value="PLIPASTATIN SYNTHASE SUBUNIT B"/>
    <property type="match status" value="1"/>
</dbReference>
<dbReference type="Gene3D" id="2.30.38.10">
    <property type="entry name" value="Luciferase, Domain 3"/>
    <property type="match status" value="1"/>
</dbReference>
<dbReference type="GO" id="GO:0008610">
    <property type="term" value="P:lipid biosynthetic process"/>
    <property type="evidence" value="ECO:0007669"/>
    <property type="project" value="UniProtKB-ARBA"/>
</dbReference>
<dbReference type="GO" id="GO:0044550">
    <property type="term" value="P:secondary metabolite biosynthetic process"/>
    <property type="evidence" value="ECO:0007669"/>
    <property type="project" value="UniProtKB-ARBA"/>
</dbReference>
<proteinExistence type="inferred from homology"/>
<accession>A0A2T1GCJ6</accession>
<evidence type="ECO:0000256" key="4">
    <source>
        <dbReference type="ARBA" id="ARBA00022553"/>
    </source>
</evidence>
<dbReference type="GO" id="GO:0031177">
    <property type="term" value="F:phosphopantetheine binding"/>
    <property type="evidence" value="ECO:0007669"/>
    <property type="project" value="InterPro"/>
</dbReference>
<dbReference type="Gene3D" id="3.30.559.10">
    <property type="entry name" value="Chloramphenicol acetyltransferase-like domain"/>
    <property type="match status" value="1"/>
</dbReference>
<dbReference type="SUPFAM" id="SSF52777">
    <property type="entry name" value="CoA-dependent acyltransferases"/>
    <property type="match status" value="1"/>
</dbReference>
<keyword evidence="3" id="KW-0596">Phosphopantetheine</keyword>
<evidence type="ECO:0000313" key="7">
    <source>
        <dbReference type="Proteomes" id="UP000238937"/>
    </source>
</evidence>
<dbReference type="Pfam" id="PF00668">
    <property type="entry name" value="Condensation"/>
    <property type="match status" value="1"/>
</dbReference>
<dbReference type="SUPFAM" id="SSF47336">
    <property type="entry name" value="ACP-like"/>
    <property type="match status" value="1"/>
</dbReference>
<dbReference type="OrthoDB" id="473401at2"/>
<dbReference type="InterPro" id="IPR020845">
    <property type="entry name" value="AMP-binding_CS"/>
</dbReference>
<dbReference type="Pfam" id="PF00975">
    <property type="entry name" value="Thioesterase"/>
    <property type="match status" value="1"/>
</dbReference>
<dbReference type="InterPro" id="IPR029058">
    <property type="entry name" value="AB_hydrolase_fold"/>
</dbReference>
<dbReference type="Pfam" id="PF13193">
    <property type="entry name" value="AMP-binding_C"/>
    <property type="match status" value="1"/>
</dbReference>
<dbReference type="PROSITE" id="PS00012">
    <property type="entry name" value="PHOSPHOPANTETHEINE"/>
    <property type="match status" value="1"/>
</dbReference>
<dbReference type="FunFam" id="2.30.38.10:FF:000001">
    <property type="entry name" value="Non-ribosomal peptide synthetase PvdI"/>
    <property type="match status" value="1"/>
</dbReference>
<dbReference type="FunFam" id="1.10.1200.10:FF:000005">
    <property type="entry name" value="Nonribosomal peptide synthetase 1"/>
    <property type="match status" value="1"/>
</dbReference>
<comment type="caution">
    <text evidence="6">The sequence shown here is derived from an EMBL/GenBank/DDBJ whole genome shotgun (WGS) entry which is preliminary data.</text>
</comment>
<dbReference type="PROSITE" id="PS50075">
    <property type="entry name" value="CARRIER"/>
    <property type="match status" value="1"/>
</dbReference>
<dbReference type="EMBL" id="PVWO01000207">
    <property type="protein sequence ID" value="PSB55138.1"/>
    <property type="molecule type" value="Genomic_DNA"/>
</dbReference>
<dbReference type="Gene3D" id="3.30.300.30">
    <property type="match status" value="1"/>
</dbReference>
<feature type="non-terminal residue" evidence="6">
    <location>
        <position position="1"/>
    </location>
</feature>
<dbReference type="InterPro" id="IPR025110">
    <property type="entry name" value="AMP-bd_C"/>
</dbReference>
<dbReference type="FunFam" id="3.30.300.30:FF:000010">
    <property type="entry name" value="Enterobactin synthetase component F"/>
    <property type="match status" value="1"/>
</dbReference>
<dbReference type="Gene3D" id="3.40.50.1820">
    <property type="entry name" value="alpha/beta hydrolase"/>
    <property type="match status" value="1"/>
</dbReference>
<dbReference type="GO" id="GO:0003824">
    <property type="term" value="F:catalytic activity"/>
    <property type="evidence" value="ECO:0007669"/>
    <property type="project" value="InterPro"/>
</dbReference>
<sequence length="1111" mass="123485">ALSRQTGSTLFMTLMAAFATLLYRYSGESDVVIGSPIANRNRSEIEPLIGFFVNTLVLRTKLEAELSFEQLLKQVRANTLTAYEHQDVPFEQIVEALQPQRSMSHSPLFQVMFVLQNTPMSDAELPGVRLSGLNAQSTIAKFDLTLSMSESLMGLECEWEYNTDLFDKSTIERMASHFENLLAAIVANPQQPVSKLSLLSATERQQLLFDWNDTQTDYPKDKCVHQLFEEQVVKTPDAVAVVFNRQELTYRQLNERANQLAHYLQTLGVKPEVLVGICVDRSLEMIVGLLGILKAGGAYVPLDPSYPAERLSYIMADAGIEVLLTQENLLSVLPLDCAQMVCWDRNWETIEQHCQDNPMTDVSADNLAYVIYTSGSTGEPKGVSVAHRGVNRLIVNTNYINLQEQDVVGLASNFSFDAVTFEIWGALVHGAKLVGIERDVMLSPHQLANSLQSQKISTLFVTTALFNQIANVVPSAFNSLQNLMFGGEAVDVSAIKAVLKNQPPQRLLHVYGPTESTTFSTWYLVSDVLEEAKTIPIGRPIANTQVYILDPQLQPVPIGVAGELHIGGDGLARGYLNRPELTQAKFIDNPFASDSSARLYKTGDLARYLPDGNIEFLGRLDHQVKIRGFRIELGEIEAVLSNHPHVLQAVAIATTDPAGNQRLVAYVVNEEETLSTQQLREFLQQQLPAYMVPSTFIVLDTLPLTPNGKVDRKALPAPDGDIERSRKHVAPRTEIEQILANIWQELLLVERVSIHDNFFELGGHSLLAVQLVSQIEKQFSLHLPLATLFQSSTIEQLAISIGTDLATDKLWSPLVPIQPKGSLPPFFCVAGAGGNVMYFHELSQYLGKDRPFYGLQAQGLDGETPPLESVEEIASQYIEAIETVEQVGPYFLGGHSFGGKVAFEMAQQLQRKGQMVYLTILDTTAPVSQPARQDDDRSNWDSAQWISAVASIVEELIGENLAISYEDISDLTPDEQFSYFKQQLEMVGFLPPQTDIKLVRGLLQVYRVQSQTDYVPLNTAPIPITLFRARDIGSEEENSTNLEQENPLDKDPAWGWNQFSDGVVDIHTVPGSHISMLNKPHVQILAQHLQKSLDKAQKHQLETLNAKTTEK</sequence>
<dbReference type="GO" id="GO:0005829">
    <property type="term" value="C:cytosol"/>
    <property type="evidence" value="ECO:0007669"/>
    <property type="project" value="TreeGrafter"/>
</dbReference>
<dbReference type="InterPro" id="IPR006162">
    <property type="entry name" value="Ppantetheine_attach_site"/>
</dbReference>
<dbReference type="InterPro" id="IPR023213">
    <property type="entry name" value="CAT-like_dom_sf"/>
</dbReference>
<evidence type="ECO:0000256" key="3">
    <source>
        <dbReference type="ARBA" id="ARBA00022450"/>
    </source>
</evidence>
<dbReference type="InterPro" id="IPR001242">
    <property type="entry name" value="Condensation_dom"/>
</dbReference>
<dbReference type="Pfam" id="PF00550">
    <property type="entry name" value="PP-binding"/>
    <property type="match status" value="1"/>
</dbReference>
<dbReference type="InterPro" id="IPR009081">
    <property type="entry name" value="PP-bd_ACP"/>
</dbReference>
<dbReference type="InterPro" id="IPR045851">
    <property type="entry name" value="AMP-bd_C_sf"/>
</dbReference>
<dbReference type="Gene3D" id="3.40.50.980">
    <property type="match status" value="2"/>
</dbReference>
<dbReference type="InterPro" id="IPR000873">
    <property type="entry name" value="AMP-dep_synth/lig_dom"/>
</dbReference>
<dbReference type="AlphaFoldDB" id="A0A2T1GCJ6"/>
<feature type="domain" description="Carrier" evidence="5">
    <location>
        <begin position="730"/>
        <end position="805"/>
    </location>
</feature>
<dbReference type="PANTHER" id="PTHR45527">
    <property type="entry name" value="NONRIBOSOMAL PEPTIDE SYNTHETASE"/>
    <property type="match status" value="1"/>
</dbReference>
<dbReference type="GO" id="GO:0043041">
    <property type="term" value="P:amino acid activation for nonribosomal peptide biosynthetic process"/>
    <property type="evidence" value="ECO:0007669"/>
    <property type="project" value="TreeGrafter"/>
</dbReference>
<dbReference type="CDD" id="cd12117">
    <property type="entry name" value="A_NRPS_Srf_like"/>
    <property type="match status" value="1"/>
</dbReference>
<keyword evidence="4" id="KW-0597">Phosphoprotein</keyword>